<evidence type="ECO:0000256" key="14">
    <source>
        <dbReference type="SAM" id="Phobius"/>
    </source>
</evidence>
<reference evidence="17" key="1">
    <citation type="submission" date="2021-01" db="EMBL/GenBank/DDBJ databases">
        <title>Paracoccus amoyensis sp. nov., isolated from the surface seawater along the coast of Xiamen Island, China.</title>
        <authorList>
            <person name="Lyu L."/>
        </authorList>
    </citation>
    <scope>NUCLEOTIDE SEQUENCE</scope>
    <source>
        <strain evidence="17">MJ17</strain>
    </source>
</reference>
<evidence type="ECO:0000256" key="5">
    <source>
        <dbReference type="ARBA" id="ARBA00022475"/>
    </source>
</evidence>
<keyword evidence="9 14" id="KW-1133">Transmembrane helix</keyword>
<accession>A0A934W2S0</accession>
<comment type="caution">
    <text evidence="17">The sequence shown here is derived from an EMBL/GenBank/DDBJ whole genome shotgun (WGS) entry which is preliminary data.</text>
</comment>
<keyword evidence="15" id="KW-0732">Signal</keyword>
<comment type="similarity">
    <text evidence="12">Belongs to the exbB/tolQ family.</text>
</comment>
<keyword evidence="5" id="KW-1003">Cell membrane</keyword>
<evidence type="ECO:0000256" key="11">
    <source>
        <dbReference type="ARBA" id="ARBA00024816"/>
    </source>
</evidence>
<feature type="transmembrane region" description="Helical" evidence="14">
    <location>
        <begin position="374"/>
        <end position="399"/>
    </location>
</feature>
<dbReference type="NCBIfam" id="TIGR02797">
    <property type="entry name" value="exbB"/>
    <property type="match status" value="1"/>
</dbReference>
<comment type="subcellular location">
    <subcellularLocation>
        <location evidence="1">Cell inner membrane</location>
        <topology evidence="1">Multi-pass membrane protein</topology>
    </subcellularLocation>
    <subcellularLocation>
        <location evidence="12">Membrane</location>
        <topology evidence="12">Multi-pass membrane protein</topology>
    </subcellularLocation>
</comment>
<feature type="compositionally biased region" description="Low complexity" evidence="13">
    <location>
        <begin position="30"/>
        <end position="173"/>
    </location>
</feature>
<evidence type="ECO:0000256" key="10">
    <source>
        <dbReference type="ARBA" id="ARBA00023136"/>
    </source>
</evidence>
<evidence type="ECO:0000256" key="2">
    <source>
        <dbReference type="ARBA" id="ARBA00011471"/>
    </source>
</evidence>
<feature type="signal peptide" evidence="15">
    <location>
        <begin position="1"/>
        <end position="27"/>
    </location>
</feature>
<evidence type="ECO:0000256" key="1">
    <source>
        <dbReference type="ARBA" id="ARBA00004429"/>
    </source>
</evidence>
<dbReference type="GO" id="GO:0005886">
    <property type="term" value="C:plasma membrane"/>
    <property type="evidence" value="ECO:0007669"/>
    <property type="project" value="UniProtKB-SubCell"/>
</dbReference>
<evidence type="ECO:0000256" key="3">
    <source>
        <dbReference type="ARBA" id="ARBA00022093"/>
    </source>
</evidence>
<dbReference type="Pfam" id="PF01618">
    <property type="entry name" value="MotA_ExbB"/>
    <property type="match status" value="1"/>
</dbReference>
<evidence type="ECO:0000313" key="18">
    <source>
        <dbReference type="Proteomes" id="UP000640485"/>
    </source>
</evidence>
<dbReference type="InterPro" id="IPR002898">
    <property type="entry name" value="MotA_ExbB_proton_chnl"/>
</dbReference>
<evidence type="ECO:0000256" key="12">
    <source>
        <dbReference type="RuleBase" id="RU004057"/>
    </source>
</evidence>
<evidence type="ECO:0000256" key="6">
    <source>
        <dbReference type="ARBA" id="ARBA00022519"/>
    </source>
</evidence>
<name>A0A934W2S0_9RHOB</name>
<keyword evidence="10 14" id="KW-0472">Membrane</keyword>
<dbReference type="Proteomes" id="UP000640485">
    <property type="component" value="Unassembled WGS sequence"/>
</dbReference>
<dbReference type="GO" id="GO:0017038">
    <property type="term" value="P:protein import"/>
    <property type="evidence" value="ECO:0007669"/>
    <property type="project" value="TreeGrafter"/>
</dbReference>
<dbReference type="InterPro" id="IPR050790">
    <property type="entry name" value="ExbB/TolQ_transport"/>
</dbReference>
<keyword evidence="6" id="KW-0997">Cell inner membrane</keyword>
<keyword evidence="4 12" id="KW-0813">Transport</keyword>
<evidence type="ECO:0000313" key="17">
    <source>
        <dbReference type="EMBL" id="MBK4218054.1"/>
    </source>
</evidence>
<keyword evidence="7 14" id="KW-0812">Transmembrane</keyword>
<sequence length="445" mass="45072">MTNTPLPRLSAGIVATLACLLAGPSLAQDTTPAAPQAETQAPATPETETAPAASTPETPATETAAPAVESPAVEPTAPESTAPAAETPAAETPAAETPAADAPAAPATEAPATEAPAPAAETPATDAPVEAPVATAESPATAPAAVDTPATDAATDTPAAEAPATPAPAAVEEPVAEPAEESGFLPQSIQNALSPILETHERDPNLPHDLSPMGMFQAADWVVKSVMIGLAFASVVTWTVFFVKVLELWRASANVQSGTRRIERAANLPAALSAIGNRRDPVSRMVRAAAHEYGRSAPALDQAGDHGVKERVDSHLERIEARAGRTMSRGTGVLATIGSTAPFVGLFGTVWGIMNSFIGISEAQTTNLAVVAPGIAEALLATAIGLVAAIPAVVIYNVFARAITGYRLRLANAAAGVRRMVSRDLDFRGIAPAAAAPTANPVSEG</sequence>
<dbReference type="GO" id="GO:0022857">
    <property type="term" value="F:transmembrane transporter activity"/>
    <property type="evidence" value="ECO:0007669"/>
    <property type="project" value="InterPro"/>
</dbReference>
<feature type="transmembrane region" description="Helical" evidence="14">
    <location>
        <begin position="221"/>
        <end position="243"/>
    </location>
</feature>
<evidence type="ECO:0000256" key="15">
    <source>
        <dbReference type="SAM" id="SignalP"/>
    </source>
</evidence>
<evidence type="ECO:0000256" key="7">
    <source>
        <dbReference type="ARBA" id="ARBA00022692"/>
    </source>
</evidence>
<comment type="function">
    <text evidence="11">Involved in the TonB-dependent energy-dependent transport of various receptor-bound substrates. Protects ExbD from proteolytic degradation and functionally stabilizes TonB.</text>
</comment>
<feature type="region of interest" description="Disordered" evidence="13">
    <location>
        <begin position="27"/>
        <end position="183"/>
    </location>
</feature>
<protein>
    <recommendedName>
        <fullName evidence="3">Biopolymer transport protein ExbB</fullName>
    </recommendedName>
</protein>
<keyword evidence="18" id="KW-1185">Reference proteome</keyword>
<evidence type="ECO:0000256" key="9">
    <source>
        <dbReference type="ARBA" id="ARBA00022989"/>
    </source>
</evidence>
<evidence type="ECO:0000256" key="13">
    <source>
        <dbReference type="SAM" id="MobiDB-lite"/>
    </source>
</evidence>
<evidence type="ECO:0000259" key="16">
    <source>
        <dbReference type="Pfam" id="PF01618"/>
    </source>
</evidence>
<keyword evidence="8 12" id="KW-0653">Protein transport</keyword>
<proteinExistence type="inferred from homology"/>
<gene>
    <name evidence="17" type="primary">exbB</name>
    <name evidence="17" type="ORF">JJJ17_19165</name>
</gene>
<dbReference type="AlphaFoldDB" id="A0A934W2S0"/>
<feature type="chain" id="PRO_5037450412" description="Biopolymer transport protein ExbB" evidence="15">
    <location>
        <begin position="28"/>
        <end position="445"/>
    </location>
</feature>
<organism evidence="17 18">
    <name type="scientific">Paracoccus caeni</name>
    <dbReference type="NCBI Taxonomy" id="657651"/>
    <lineage>
        <taxon>Bacteria</taxon>
        <taxon>Pseudomonadati</taxon>
        <taxon>Pseudomonadota</taxon>
        <taxon>Alphaproteobacteria</taxon>
        <taxon>Rhodobacterales</taxon>
        <taxon>Paracoccaceae</taxon>
        <taxon>Paracoccus</taxon>
    </lineage>
</organism>
<dbReference type="EMBL" id="JAEPRQ010000011">
    <property type="protein sequence ID" value="MBK4218054.1"/>
    <property type="molecule type" value="Genomic_DNA"/>
</dbReference>
<dbReference type="PANTHER" id="PTHR30625:SF16">
    <property type="entry name" value="BIOPOLYMER TRANSPORT PROTEIN EXBB"/>
    <property type="match status" value="1"/>
</dbReference>
<feature type="transmembrane region" description="Helical" evidence="14">
    <location>
        <begin position="332"/>
        <end position="354"/>
    </location>
</feature>
<dbReference type="InterPro" id="IPR014164">
    <property type="entry name" value="TonB_ExbB_1"/>
</dbReference>
<comment type="subunit">
    <text evidence="2">The accessory proteins ExbB and ExbD seem to form a complex with TonB.</text>
</comment>
<evidence type="ECO:0000256" key="8">
    <source>
        <dbReference type="ARBA" id="ARBA00022927"/>
    </source>
</evidence>
<evidence type="ECO:0000256" key="4">
    <source>
        <dbReference type="ARBA" id="ARBA00022448"/>
    </source>
</evidence>
<dbReference type="RefSeq" id="WP_200689348.1">
    <property type="nucleotide sequence ID" value="NZ_JAEPRQ010000011.1"/>
</dbReference>
<feature type="domain" description="MotA/TolQ/ExbB proton channel" evidence="16">
    <location>
        <begin position="304"/>
        <end position="404"/>
    </location>
</feature>
<dbReference type="PANTHER" id="PTHR30625">
    <property type="entry name" value="PROTEIN TOLQ"/>
    <property type="match status" value="1"/>
</dbReference>